<dbReference type="PANTHER" id="PTHR48079">
    <property type="entry name" value="PROTEIN YEEZ"/>
    <property type="match status" value="1"/>
</dbReference>
<sequence length="305" mass="33935">MIHTVAVTGATGFIGRHITQNLLAQGFTVRALTRTAGKPPAANLSWVHGDLDNRDSLAELLNGADYVVHCAGLVRGHTEEMFTHCNVTGSLRLMQLARQTGRCKRFLFLSSLAARHPELSWYANSKYVAEQRLIAMAAAHMSLGIFRPTAVYGPGDKELNPLFSWLLRGLLPRLGGEDSTLSFLHVSDLARAVSQWLLADKPQSDCYELCDGFAGGYTWRSLQEIGARVRHGHVRLVAIPFPLLKRLADISIFANRLARKEPMLTHSKLRELTHPNWSASNERLSGDINWFPEISLEDALREGLF</sequence>
<dbReference type="Proteomes" id="UP000078225">
    <property type="component" value="Unassembled WGS sequence"/>
</dbReference>
<evidence type="ECO:0000259" key="1">
    <source>
        <dbReference type="Pfam" id="PF01370"/>
    </source>
</evidence>
<dbReference type="STRING" id="1691903.A9B99_04690"/>
<dbReference type="PANTHER" id="PTHR48079:SF6">
    <property type="entry name" value="NAD(P)-BINDING DOMAIN-CONTAINING PROTEIN-RELATED"/>
    <property type="match status" value="1"/>
</dbReference>
<dbReference type="EMBL" id="LYRP01000001">
    <property type="protein sequence ID" value="OAT78995.1"/>
    <property type="molecule type" value="Genomic_DNA"/>
</dbReference>
<gene>
    <name evidence="2" type="ORF">A9B99_04690</name>
</gene>
<dbReference type="GO" id="GO:0005737">
    <property type="term" value="C:cytoplasm"/>
    <property type="evidence" value="ECO:0007669"/>
    <property type="project" value="TreeGrafter"/>
</dbReference>
<proteinExistence type="predicted"/>
<evidence type="ECO:0000313" key="2">
    <source>
        <dbReference type="EMBL" id="OAT78995.1"/>
    </source>
</evidence>
<dbReference type="AlphaFoldDB" id="A0A1B7L9I6"/>
<dbReference type="RefSeq" id="WP_064595066.1">
    <property type="nucleotide sequence ID" value="NZ_LYRP01000001.1"/>
</dbReference>
<comment type="caution">
    <text evidence="2">The sequence shown here is derived from an EMBL/GenBank/DDBJ whole genome shotgun (WGS) entry which is preliminary data.</text>
</comment>
<accession>A0A1B7L9I6</accession>
<dbReference type="Gene3D" id="3.40.50.720">
    <property type="entry name" value="NAD(P)-binding Rossmann-like Domain"/>
    <property type="match status" value="1"/>
</dbReference>
<name>A0A1B7L9I6_9ENTR</name>
<dbReference type="GO" id="GO:0004029">
    <property type="term" value="F:aldehyde dehydrogenase (NAD+) activity"/>
    <property type="evidence" value="ECO:0007669"/>
    <property type="project" value="TreeGrafter"/>
</dbReference>
<keyword evidence="3" id="KW-1185">Reference proteome</keyword>
<evidence type="ECO:0000313" key="3">
    <source>
        <dbReference type="Proteomes" id="UP000078225"/>
    </source>
</evidence>
<dbReference type="InterPro" id="IPR051783">
    <property type="entry name" value="NAD(P)-dependent_oxidoreduct"/>
</dbReference>
<organism evidence="2 3">
    <name type="scientific">Mangrovibacter phragmitis</name>
    <dbReference type="NCBI Taxonomy" id="1691903"/>
    <lineage>
        <taxon>Bacteria</taxon>
        <taxon>Pseudomonadati</taxon>
        <taxon>Pseudomonadota</taxon>
        <taxon>Gammaproteobacteria</taxon>
        <taxon>Enterobacterales</taxon>
        <taxon>Enterobacteriaceae</taxon>
        <taxon>Mangrovibacter</taxon>
    </lineage>
</organism>
<dbReference type="InterPro" id="IPR036291">
    <property type="entry name" value="NAD(P)-bd_dom_sf"/>
</dbReference>
<dbReference type="OrthoDB" id="9778052at2"/>
<dbReference type="Pfam" id="PF01370">
    <property type="entry name" value="Epimerase"/>
    <property type="match status" value="1"/>
</dbReference>
<dbReference type="SUPFAM" id="SSF51735">
    <property type="entry name" value="NAD(P)-binding Rossmann-fold domains"/>
    <property type="match status" value="1"/>
</dbReference>
<dbReference type="InterPro" id="IPR001509">
    <property type="entry name" value="Epimerase_deHydtase"/>
</dbReference>
<protein>
    <submittedName>
        <fullName evidence="2">Short-chain dehydrogenase</fullName>
    </submittedName>
</protein>
<feature type="domain" description="NAD-dependent epimerase/dehydratase" evidence="1">
    <location>
        <begin position="5"/>
        <end position="199"/>
    </location>
</feature>
<reference evidence="3" key="1">
    <citation type="submission" date="2016-05" db="EMBL/GenBank/DDBJ databases">
        <authorList>
            <person name="Behera P."/>
            <person name="Vaishampayan P."/>
            <person name="Singh N."/>
            <person name="Raina V."/>
            <person name="Suar M."/>
            <person name="Pattnaik A."/>
            <person name="Rastogi G."/>
        </authorList>
    </citation>
    <scope>NUCLEOTIDE SEQUENCE [LARGE SCALE GENOMIC DNA]</scope>
    <source>
        <strain evidence="3">MP23</strain>
    </source>
</reference>